<dbReference type="SUPFAM" id="SSF90112">
    <property type="entry name" value="Neurotransmitter-gated ion-channel transmembrane pore"/>
    <property type="match status" value="1"/>
</dbReference>
<evidence type="ECO:0000256" key="11">
    <source>
        <dbReference type="ARBA" id="ARBA00023180"/>
    </source>
</evidence>
<reference evidence="20" key="3">
    <citation type="submission" date="2025-05" db="UniProtKB">
        <authorList>
            <consortium name="Ensembl"/>
        </authorList>
    </citation>
    <scope>IDENTIFICATION</scope>
</reference>
<feature type="transmembrane region" description="Helical" evidence="16">
    <location>
        <begin position="288"/>
        <end position="310"/>
    </location>
</feature>
<feature type="transmembrane region" description="Helical" evidence="16">
    <location>
        <begin position="354"/>
        <end position="375"/>
    </location>
</feature>
<evidence type="ECO:0000256" key="5">
    <source>
        <dbReference type="ARBA" id="ARBA00022989"/>
    </source>
</evidence>
<feature type="chain" id="PRO_5010392977" evidence="16">
    <location>
        <begin position="25"/>
        <end position="491"/>
    </location>
</feature>
<name>D2KU21_CIOIN</name>
<reference evidence="21" key="1">
    <citation type="journal article" date="2002" name="Science">
        <title>The draft genome of Ciona intestinalis: insights into chordate and vertebrate origins.</title>
        <authorList>
            <person name="Dehal P."/>
            <person name="Satou Y."/>
            <person name="Campbell R.K."/>
            <person name="Chapman J."/>
            <person name="Degnan B."/>
            <person name="De Tomaso A."/>
            <person name="Davidson B."/>
            <person name="Di Gregorio A."/>
            <person name="Gelpke M."/>
            <person name="Goodstein D.M."/>
            <person name="Harafuji N."/>
            <person name="Hastings K.E."/>
            <person name="Ho I."/>
            <person name="Hotta K."/>
            <person name="Huang W."/>
            <person name="Kawashima T."/>
            <person name="Lemaire P."/>
            <person name="Martinez D."/>
            <person name="Meinertzhagen I.A."/>
            <person name="Necula S."/>
            <person name="Nonaka M."/>
            <person name="Putnam N."/>
            <person name="Rash S."/>
            <person name="Saiga H."/>
            <person name="Satake M."/>
            <person name="Terry A."/>
            <person name="Yamada L."/>
            <person name="Wang H.G."/>
            <person name="Awazu S."/>
            <person name="Azumi K."/>
            <person name="Boore J."/>
            <person name="Branno M."/>
            <person name="Chin-Bow S."/>
            <person name="DeSantis R."/>
            <person name="Doyle S."/>
            <person name="Francino P."/>
            <person name="Keys D.N."/>
            <person name="Haga S."/>
            <person name="Hayashi H."/>
            <person name="Hino K."/>
            <person name="Imai K.S."/>
            <person name="Inaba K."/>
            <person name="Kano S."/>
            <person name="Kobayashi K."/>
            <person name="Kobayashi M."/>
            <person name="Lee B.I."/>
            <person name="Makabe K.W."/>
            <person name="Manohar C."/>
            <person name="Matassi G."/>
            <person name="Medina M."/>
            <person name="Mochizuki Y."/>
            <person name="Mount S."/>
            <person name="Morishita T."/>
            <person name="Miura S."/>
            <person name="Nakayama A."/>
            <person name="Nishizaka S."/>
            <person name="Nomoto H."/>
            <person name="Ohta F."/>
            <person name="Oishi K."/>
            <person name="Rigoutsos I."/>
            <person name="Sano M."/>
            <person name="Sasaki A."/>
            <person name="Sasakura Y."/>
            <person name="Shoguchi E."/>
            <person name="Shin-i T."/>
            <person name="Spagnuolo A."/>
            <person name="Stainier D."/>
            <person name="Suzuki M.M."/>
            <person name="Tassy O."/>
            <person name="Takatori N."/>
            <person name="Tokuoka M."/>
            <person name="Yagi K."/>
            <person name="Yoshizaki F."/>
            <person name="Wada S."/>
            <person name="Zhang C."/>
            <person name="Hyatt P.D."/>
            <person name="Larimer F."/>
            <person name="Detter C."/>
            <person name="Doggett N."/>
            <person name="Glavina T."/>
            <person name="Hawkins T."/>
            <person name="Richardson P."/>
            <person name="Lucas S."/>
            <person name="Kohara Y."/>
            <person name="Levine M."/>
            <person name="Satoh N."/>
            <person name="Rokhsar D.S."/>
        </authorList>
    </citation>
    <scope>NUCLEOTIDE SEQUENCE [LARGE SCALE GENOMIC DNA]</scope>
</reference>
<keyword evidence="10" id="KW-0869">Chloride channel</keyword>
<evidence type="ECO:0000313" key="19">
    <source>
        <dbReference type="EMBL" id="BAI66458.1"/>
    </source>
</evidence>
<dbReference type="Ensembl" id="ENSCINT00000018827.3">
    <property type="protein sequence ID" value="ENSCINP00000018827.3"/>
    <property type="gene ID" value="ENSCING00000009266.3"/>
</dbReference>
<accession>D2KU21</accession>
<dbReference type="GO" id="GO:0005231">
    <property type="term" value="F:excitatory extracellular ligand-gated monoatomic ion channel activity"/>
    <property type="evidence" value="ECO:0000318"/>
    <property type="project" value="GO_Central"/>
</dbReference>
<evidence type="ECO:0000256" key="2">
    <source>
        <dbReference type="ARBA" id="ARBA00022475"/>
    </source>
</evidence>
<sequence>MQSQYNVCHFVAVLVLLLCTCILGFDESDNRPLEPRHENLFNAELPIDREYDYDNYYGEIPKQRKKTVSTQTHTESTEEKKATYFLDNLFNGYDQRIRPHHKRSPVNVTVNIFVNSFGSIAETTMDYRVNIFLRCRWNDQRMAFTGFDEDAVALHPSMLENIWRPDLFFANEKHANFHEVTTENKLLRIYKNGDVYSSVRLSLTLACAMHLQNFPMDIQTCKMQLESFGYDMRDLAFQWQEDLPVQLPPSLTLPQFRILGYKLGSCTKVYNTGSFTCIEVSFILERQMGYYVIQTYVPSALIVILSWVSFWINMEAAPARTALGITTVLTMTTQSSGARASLPKVSYVKAIDTWMAVCLLFVFAALLEFAVVNFLSRQQQRLIKVNMGWLIKQKSYRVTEHRSAPAPPSEDSGDDATRYCIVGRLPIKEEPPIKQSIAEDYKKKALAIDTLSRIIFPTTFLIFNIVYWLSYKIANNDKEFYMKGAIEYWSD</sequence>
<proteinExistence type="evidence at transcript level"/>
<dbReference type="GeneID" id="100185926"/>
<comment type="similarity">
    <text evidence="16">Belongs to the ligand-gated ion channel (TC 1.A.9) family.</text>
</comment>
<evidence type="ECO:0000259" key="18">
    <source>
        <dbReference type="Pfam" id="PF02932"/>
    </source>
</evidence>
<keyword evidence="13" id="KW-0628">Postsynaptic cell membrane</keyword>
<evidence type="ECO:0000256" key="1">
    <source>
        <dbReference type="ARBA" id="ARBA00022448"/>
    </source>
</evidence>
<evidence type="ECO:0000256" key="6">
    <source>
        <dbReference type="ARBA" id="ARBA00023018"/>
    </source>
</evidence>
<keyword evidence="11" id="KW-0325">Glycoprotein</keyword>
<keyword evidence="7 16" id="KW-0406">Ion transport</keyword>
<evidence type="ECO:0000313" key="20">
    <source>
        <dbReference type="Ensembl" id="ENSCINP00000018827.3"/>
    </source>
</evidence>
<keyword evidence="19" id="KW-0675">Receptor</keyword>
<dbReference type="GO" id="GO:0004888">
    <property type="term" value="F:transmembrane signaling receptor activity"/>
    <property type="evidence" value="ECO:0007669"/>
    <property type="project" value="InterPro"/>
</dbReference>
<evidence type="ECO:0000256" key="14">
    <source>
        <dbReference type="ARBA" id="ARBA00023303"/>
    </source>
</evidence>
<dbReference type="InterPro" id="IPR006028">
    <property type="entry name" value="GABAA/Glycine_rcpt"/>
</dbReference>
<keyword evidence="14 16" id="KW-0407">Ion channel</keyword>
<reference evidence="19" key="2">
    <citation type="submission" date="2008-05" db="EMBL/GenBank/DDBJ databases">
        <title>Functions of glycine receptor in Ciona intestinalis tadpole larva.</title>
        <authorList>
            <person name="Nishino A."/>
            <person name="Okamura Y."/>
            <person name="Piscopo S."/>
            <person name="Brown E.R."/>
        </authorList>
    </citation>
    <scope>NUCLEOTIDE SEQUENCE</scope>
</reference>
<dbReference type="InterPro" id="IPR006201">
    <property type="entry name" value="Neur_channel"/>
</dbReference>
<keyword evidence="5 16" id="KW-1133">Transmembrane helix</keyword>
<dbReference type="Pfam" id="PF02931">
    <property type="entry name" value="Neur_chan_LBD"/>
    <property type="match status" value="1"/>
</dbReference>
<dbReference type="FunFam" id="2.70.170.10:FF:000014">
    <property type="entry name" value="Glycine receptor subunit beta"/>
    <property type="match status" value="1"/>
</dbReference>
<feature type="transmembrane region" description="Helical" evidence="16">
    <location>
        <begin position="451"/>
        <end position="470"/>
    </location>
</feature>
<dbReference type="PANTHER" id="PTHR18945">
    <property type="entry name" value="NEUROTRANSMITTER GATED ION CHANNEL"/>
    <property type="match status" value="1"/>
</dbReference>
<dbReference type="GO" id="GO:0005254">
    <property type="term" value="F:chloride channel activity"/>
    <property type="evidence" value="ECO:0007669"/>
    <property type="project" value="UniProtKB-KW"/>
</dbReference>
<dbReference type="FunFam" id="1.20.58.390:FF:000067">
    <property type="entry name" value="Glycine receptor subunit alpha-2"/>
    <property type="match status" value="1"/>
</dbReference>
<dbReference type="RefSeq" id="NP_001165353.1">
    <property type="nucleotide sequence ID" value="NM_001171882.1"/>
</dbReference>
<dbReference type="InterPro" id="IPR036719">
    <property type="entry name" value="Neuro-gated_channel_TM_sf"/>
</dbReference>
<keyword evidence="9" id="KW-1015">Disulfide bond</keyword>
<dbReference type="GO" id="GO:0034707">
    <property type="term" value="C:chloride channel complex"/>
    <property type="evidence" value="ECO:0007669"/>
    <property type="project" value="UniProtKB-KW"/>
</dbReference>
<dbReference type="OrthoDB" id="407674at2759"/>
<dbReference type="OMA" id="CELHMQP"/>
<feature type="domain" description="Neurotransmitter-gated ion-channel ligand-binding" evidence="17">
    <location>
        <begin position="85"/>
        <end position="288"/>
    </location>
</feature>
<evidence type="ECO:0000259" key="17">
    <source>
        <dbReference type="Pfam" id="PF02931"/>
    </source>
</evidence>
<dbReference type="AlphaFoldDB" id="D2KU21"/>
<keyword evidence="8 16" id="KW-0472">Membrane</keyword>
<evidence type="ECO:0000256" key="10">
    <source>
        <dbReference type="ARBA" id="ARBA00023173"/>
    </source>
</evidence>
<evidence type="ECO:0000313" key="21">
    <source>
        <dbReference type="Proteomes" id="UP000008144"/>
    </source>
</evidence>
<dbReference type="Proteomes" id="UP000008144">
    <property type="component" value="Unassembled WGS sequence"/>
</dbReference>
<evidence type="ECO:0000256" key="4">
    <source>
        <dbReference type="ARBA" id="ARBA00022729"/>
    </source>
</evidence>
<dbReference type="PROSITE" id="PS00236">
    <property type="entry name" value="NEUROTR_ION_CHANNEL"/>
    <property type="match status" value="1"/>
</dbReference>
<dbReference type="CTD" id="100185926"/>
<dbReference type="InterPro" id="IPR038050">
    <property type="entry name" value="Neuro_actylchol_rec"/>
</dbReference>
<dbReference type="STRING" id="7719.ENSCINP00000018827"/>
<dbReference type="Gene3D" id="2.70.170.10">
    <property type="entry name" value="Neurotransmitter-gated ion-channel ligand-binding domain"/>
    <property type="match status" value="1"/>
</dbReference>
<keyword evidence="4 16" id="KW-0732">Signal</keyword>
<dbReference type="EMBL" id="AB437088">
    <property type="protein sequence ID" value="BAI66458.1"/>
    <property type="molecule type" value="mRNA"/>
</dbReference>
<feature type="domain" description="Neurotransmitter-gated ion-channel transmembrane" evidence="18">
    <location>
        <begin position="295"/>
        <end position="381"/>
    </location>
</feature>
<dbReference type="InterPro" id="IPR006029">
    <property type="entry name" value="Neurotrans-gated_channel_TM"/>
</dbReference>
<keyword evidence="2" id="KW-1003">Cell membrane</keyword>
<evidence type="ECO:0000256" key="12">
    <source>
        <dbReference type="ARBA" id="ARBA00023214"/>
    </source>
</evidence>
<keyword evidence="21" id="KW-1185">Reference proteome</keyword>
<accession>A0A1W2VZ21</accession>
<accession>F6S1Y8</accession>
<feature type="signal peptide" evidence="16">
    <location>
        <begin position="1"/>
        <end position="24"/>
    </location>
</feature>
<dbReference type="InterPro" id="IPR036734">
    <property type="entry name" value="Neur_chan_lig-bd_sf"/>
</dbReference>
<comment type="subcellular location">
    <subcellularLocation>
        <location evidence="15">Postsynaptic cell membrane</location>
        <topology evidence="15">Multi-pass membrane protein</topology>
    </subcellularLocation>
</comment>
<dbReference type="SUPFAM" id="SSF63712">
    <property type="entry name" value="Nicotinic receptor ligand binding domain-like"/>
    <property type="match status" value="1"/>
</dbReference>
<evidence type="ECO:0000256" key="9">
    <source>
        <dbReference type="ARBA" id="ARBA00023157"/>
    </source>
</evidence>
<evidence type="ECO:0000256" key="13">
    <source>
        <dbReference type="ARBA" id="ARBA00023257"/>
    </source>
</evidence>
<feature type="transmembrane region" description="Helical" evidence="16">
    <location>
        <begin position="322"/>
        <end position="342"/>
    </location>
</feature>
<dbReference type="Pfam" id="PF02932">
    <property type="entry name" value="Neur_chan_memb"/>
    <property type="match status" value="1"/>
</dbReference>
<evidence type="ECO:0000256" key="3">
    <source>
        <dbReference type="ARBA" id="ARBA00022692"/>
    </source>
</evidence>
<evidence type="ECO:0000256" key="15">
    <source>
        <dbReference type="ARBA" id="ARBA00034104"/>
    </source>
</evidence>
<dbReference type="InterPro" id="IPR006202">
    <property type="entry name" value="Neur_chan_lig-bd"/>
</dbReference>
<organism evidence="19">
    <name type="scientific">Ciona intestinalis</name>
    <name type="common">Transparent sea squirt</name>
    <name type="synonym">Ascidia intestinalis</name>
    <dbReference type="NCBI Taxonomy" id="7719"/>
    <lineage>
        <taxon>Eukaryota</taxon>
        <taxon>Metazoa</taxon>
        <taxon>Chordata</taxon>
        <taxon>Tunicata</taxon>
        <taxon>Ascidiacea</taxon>
        <taxon>Phlebobranchia</taxon>
        <taxon>Cionidae</taxon>
        <taxon>Ciona</taxon>
    </lineage>
</organism>
<keyword evidence="12" id="KW-0868">Chloride</keyword>
<gene>
    <name evidence="19" type="primary">Ci-GlyR</name>
    <name evidence="20" type="synonym">ci-glyr</name>
</gene>
<dbReference type="PRINTS" id="PR00252">
    <property type="entry name" value="NRIONCHANNEL"/>
</dbReference>
<keyword evidence="1 16" id="KW-0813">Transport</keyword>
<dbReference type="GeneTree" id="ENSGT00940000158730"/>
<keyword evidence="3 16" id="KW-0812">Transmembrane</keyword>
<dbReference type="SMR" id="D2KU21"/>
<dbReference type="Gene3D" id="1.20.58.390">
    <property type="entry name" value="Neurotransmitter-gated ion-channel transmembrane domain"/>
    <property type="match status" value="1"/>
</dbReference>
<dbReference type="GO" id="GO:0045211">
    <property type="term" value="C:postsynaptic membrane"/>
    <property type="evidence" value="ECO:0007669"/>
    <property type="project" value="UniProtKB-SubCell"/>
</dbReference>
<evidence type="ECO:0000256" key="16">
    <source>
        <dbReference type="RuleBase" id="RU000687"/>
    </source>
</evidence>
<dbReference type="HOGENOM" id="CLU_010920_1_4_1"/>
<evidence type="ECO:0000256" key="8">
    <source>
        <dbReference type="ARBA" id="ARBA00023136"/>
    </source>
</evidence>
<protein>
    <submittedName>
        <fullName evidence="19 20">Glycine receptor</fullName>
    </submittedName>
</protein>
<dbReference type="PRINTS" id="PR00253">
    <property type="entry name" value="GABAARECEPTR"/>
</dbReference>
<dbReference type="NCBIfam" id="TIGR00860">
    <property type="entry name" value="LIC"/>
    <property type="match status" value="1"/>
</dbReference>
<dbReference type="KEGG" id="cin:100185926"/>
<keyword evidence="6" id="KW-0770">Synapse</keyword>
<dbReference type="InterPro" id="IPR018000">
    <property type="entry name" value="Neurotransmitter_ion_chnl_CS"/>
</dbReference>
<evidence type="ECO:0000256" key="7">
    <source>
        <dbReference type="ARBA" id="ARBA00023065"/>
    </source>
</evidence>
<dbReference type="GO" id="GO:1902476">
    <property type="term" value="P:chloride transmembrane transport"/>
    <property type="evidence" value="ECO:0000318"/>
    <property type="project" value="GO_Central"/>
</dbReference>